<name>A0ABP0CXM9_9PEZI</name>
<accession>A0ABP0CXM9</accession>
<protein>
    <submittedName>
        <fullName evidence="1">Uncharacterized protein</fullName>
    </submittedName>
</protein>
<organism evidence="1 2">
    <name type="scientific">Sporothrix curviconia</name>
    <dbReference type="NCBI Taxonomy" id="1260050"/>
    <lineage>
        <taxon>Eukaryota</taxon>
        <taxon>Fungi</taxon>
        <taxon>Dikarya</taxon>
        <taxon>Ascomycota</taxon>
        <taxon>Pezizomycotina</taxon>
        <taxon>Sordariomycetes</taxon>
        <taxon>Sordariomycetidae</taxon>
        <taxon>Ophiostomatales</taxon>
        <taxon>Ophiostomataceae</taxon>
        <taxon>Sporothrix</taxon>
    </lineage>
</organism>
<dbReference type="Proteomes" id="UP001642405">
    <property type="component" value="Unassembled WGS sequence"/>
</dbReference>
<comment type="caution">
    <text evidence="1">The sequence shown here is derived from an EMBL/GenBank/DDBJ whole genome shotgun (WGS) entry which is preliminary data.</text>
</comment>
<evidence type="ECO:0000313" key="2">
    <source>
        <dbReference type="Proteomes" id="UP001642405"/>
    </source>
</evidence>
<keyword evidence="2" id="KW-1185">Reference proteome</keyword>
<dbReference type="EMBL" id="CAWUHB010000107">
    <property type="protein sequence ID" value="CAK7236026.1"/>
    <property type="molecule type" value="Genomic_DNA"/>
</dbReference>
<sequence length="275" mass="30350">MRDNADAAFRPLSFDVAVHAAFRISEAATLAQVAAERVAVWAKTREPPYTALNEHSMQELQAAIPIMKVAVKMASTTLYNDLRLVQPREDLWYPPATQKTGDRGQDEDEDNISIILDRFWWISSYEGDVVQIMAAQAVLDLHKATATGRDSWRKETQQLVKEMKLAQSFMKTALDDSSRGMKKATSARIVGAIKHAAGAVKQLTALAESTASAVFFHRFWQWGAWITGPKTISPSEAAAYTLAKLEAKETLARTKKAAAQAVAAAEAVEDYKHEV</sequence>
<reference evidence="1 2" key="1">
    <citation type="submission" date="2024-01" db="EMBL/GenBank/DDBJ databases">
        <authorList>
            <person name="Allen C."/>
            <person name="Tagirdzhanova G."/>
        </authorList>
    </citation>
    <scope>NUCLEOTIDE SEQUENCE [LARGE SCALE GENOMIC DNA]</scope>
</reference>
<evidence type="ECO:0000313" key="1">
    <source>
        <dbReference type="EMBL" id="CAK7236026.1"/>
    </source>
</evidence>
<proteinExistence type="predicted"/>
<gene>
    <name evidence="1" type="ORF">SCUCBS95973_009466</name>
</gene>